<dbReference type="Gene3D" id="3.20.20.120">
    <property type="entry name" value="Enolase-like C-terminal domain"/>
    <property type="match status" value="1"/>
</dbReference>
<dbReference type="EC" id="4.2.1.11" evidence="3 10"/>
<dbReference type="SMART" id="SM01192">
    <property type="entry name" value="Enolase_C"/>
    <property type="match status" value="1"/>
</dbReference>
<feature type="active site" description="Proton donor" evidence="10 11">
    <location>
        <position position="218"/>
    </location>
</feature>
<evidence type="ECO:0000256" key="12">
    <source>
        <dbReference type="PIRSR" id="PIRSR001400-3"/>
    </source>
</evidence>
<dbReference type="GO" id="GO:0006096">
    <property type="term" value="P:glycolytic process"/>
    <property type="evidence" value="ECO:0007669"/>
    <property type="project" value="UniProtKB-UniRule"/>
</dbReference>
<keyword evidence="16" id="KW-1185">Reference proteome</keyword>
<comment type="subcellular location">
    <subcellularLocation>
        <location evidence="10">Cytoplasm</location>
    </subcellularLocation>
    <subcellularLocation>
        <location evidence="10">Secreted</location>
    </subcellularLocation>
    <subcellularLocation>
        <location evidence="10">Cell surface</location>
    </subcellularLocation>
    <text evidence="10">Fractions of enolase are present in both the cytoplasm and on the cell surface.</text>
</comment>
<keyword evidence="10 12" id="KW-0479">Metal-binding</keyword>
<feature type="binding site" evidence="10 12">
    <location>
        <position position="327"/>
    </location>
    <ligand>
        <name>Mg(2+)</name>
        <dbReference type="ChEBI" id="CHEBI:18420"/>
    </ligand>
</feature>
<dbReference type="SMART" id="SM01193">
    <property type="entry name" value="Enolase_N"/>
    <property type="match status" value="1"/>
</dbReference>
<dbReference type="SFLD" id="SFLDG00178">
    <property type="entry name" value="enolase"/>
    <property type="match status" value="1"/>
</dbReference>
<evidence type="ECO:0000256" key="4">
    <source>
        <dbReference type="ARBA" id="ARBA00017068"/>
    </source>
</evidence>
<dbReference type="SUPFAM" id="SSF51604">
    <property type="entry name" value="Enolase C-terminal domain-like"/>
    <property type="match status" value="1"/>
</dbReference>
<feature type="binding site" evidence="10 12">
    <location>
        <position position="300"/>
    </location>
    <ligand>
        <name>Mg(2+)</name>
        <dbReference type="ChEBI" id="CHEBI:18420"/>
    </ligand>
</feature>
<feature type="binding site" evidence="10">
    <location>
        <position position="382"/>
    </location>
    <ligand>
        <name>(2R)-2-phosphoglycerate</name>
        <dbReference type="ChEBI" id="CHEBI:58289"/>
    </ligand>
</feature>
<evidence type="ECO:0000259" key="13">
    <source>
        <dbReference type="SMART" id="SM01192"/>
    </source>
</evidence>
<dbReference type="GO" id="GO:0009986">
    <property type="term" value="C:cell surface"/>
    <property type="evidence" value="ECO:0007669"/>
    <property type="project" value="UniProtKB-SubCell"/>
</dbReference>
<reference evidence="16" key="1">
    <citation type="submission" date="2016-10" db="EMBL/GenBank/DDBJ databases">
        <authorList>
            <person name="Varghese N."/>
            <person name="Submissions S."/>
        </authorList>
    </citation>
    <scope>NUCLEOTIDE SEQUENCE [LARGE SCALE GENOMIC DNA]</scope>
    <source>
        <strain evidence="16">DSM 24536</strain>
    </source>
</reference>
<evidence type="ECO:0000313" key="15">
    <source>
        <dbReference type="EMBL" id="SDM80709.1"/>
    </source>
</evidence>
<dbReference type="Proteomes" id="UP000199226">
    <property type="component" value="Unassembled WGS sequence"/>
</dbReference>
<dbReference type="GO" id="GO:0000015">
    <property type="term" value="C:phosphopyruvate hydratase complex"/>
    <property type="evidence" value="ECO:0007669"/>
    <property type="project" value="InterPro"/>
</dbReference>
<dbReference type="PROSITE" id="PS00164">
    <property type="entry name" value="ENOLASE"/>
    <property type="match status" value="1"/>
</dbReference>
<feature type="binding site" evidence="10">
    <location>
        <position position="352"/>
    </location>
    <ligand>
        <name>(2R)-2-phosphoglycerate</name>
        <dbReference type="ChEBI" id="CHEBI:58289"/>
    </ligand>
</feature>
<feature type="binding site" evidence="10">
    <location>
        <position position="175"/>
    </location>
    <ligand>
        <name>(2R)-2-phosphoglycerate</name>
        <dbReference type="ChEBI" id="CHEBI:58289"/>
    </ligand>
</feature>
<dbReference type="SUPFAM" id="SSF54826">
    <property type="entry name" value="Enolase N-terminal domain-like"/>
    <property type="match status" value="1"/>
</dbReference>
<keyword evidence="8 10" id="KW-0456">Lyase</keyword>
<dbReference type="InterPro" id="IPR020809">
    <property type="entry name" value="Enolase_CS"/>
</dbReference>
<keyword evidence="7 10" id="KW-0324">Glycolysis</keyword>
<gene>
    <name evidence="10" type="primary">eno</name>
    <name evidence="15" type="ORF">SAMN05421813_12414</name>
</gene>
<dbReference type="SFLD" id="SFLDF00002">
    <property type="entry name" value="enolase"/>
    <property type="match status" value="1"/>
</dbReference>
<dbReference type="SFLD" id="SFLDS00001">
    <property type="entry name" value="Enolase"/>
    <property type="match status" value="1"/>
</dbReference>
<evidence type="ECO:0000256" key="11">
    <source>
        <dbReference type="PIRSR" id="PIRSR001400-1"/>
    </source>
</evidence>
<dbReference type="PRINTS" id="PR00148">
    <property type="entry name" value="ENOLASE"/>
</dbReference>
<feature type="binding site" evidence="10">
    <location>
        <position position="381"/>
    </location>
    <ligand>
        <name>(2R)-2-phosphoglycerate</name>
        <dbReference type="ChEBI" id="CHEBI:58289"/>
    </ligand>
</feature>
<dbReference type="InterPro" id="IPR000941">
    <property type="entry name" value="Enolase"/>
</dbReference>
<feature type="binding site" evidence="10 12">
    <location>
        <position position="255"/>
    </location>
    <ligand>
        <name>Mg(2+)</name>
        <dbReference type="ChEBI" id="CHEBI:18420"/>
    </ligand>
</feature>
<keyword evidence="6 10" id="KW-0460">Magnesium</keyword>
<proteinExistence type="inferred from homology"/>
<dbReference type="InterPro" id="IPR029017">
    <property type="entry name" value="Enolase-like_N"/>
</dbReference>
<dbReference type="AlphaFoldDB" id="A0A1G9W8C9"/>
<dbReference type="NCBIfam" id="TIGR01060">
    <property type="entry name" value="eno"/>
    <property type="match status" value="1"/>
</dbReference>
<feature type="domain" description="Enolase C-terminal TIM barrel" evidence="13">
    <location>
        <begin position="151"/>
        <end position="438"/>
    </location>
</feature>
<evidence type="ECO:0000256" key="8">
    <source>
        <dbReference type="ARBA" id="ARBA00023239"/>
    </source>
</evidence>
<evidence type="ECO:0000256" key="5">
    <source>
        <dbReference type="ARBA" id="ARBA00022525"/>
    </source>
</evidence>
<dbReference type="PANTHER" id="PTHR11902:SF1">
    <property type="entry name" value="ENOLASE"/>
    <property type="match status" value="1"/>
</dbReference>
<keyword evidence="10" id="KW-0963">Cytoplasm</keyword>
<dbReference type="InterPro" id="IPR020810">
    <property type="entry name" value="Enolase_C"/>
</dbReference>
<dbReference type="HAMAP" id="MF_00318">
    <property type="entry name" value="Enolase"/>
    <property type="match status" value="1"/>
</dbReference>
<protein>
    <recommendedName>
        <fullName evidence="4 10">Enolase</fullName>
        <ecNumber evidence="3 10">4.2.1.11</ecNumber>
    </recommendedName>
    <alternativeName>
        <fullName evidence="10">2-phospho-D-glycerate hydro-lyase</fullName>
    </alternativeName>
    <alternativeName>
        <fullName evidence="10">2-phosphoglycerate dehydratase</fullName>
    </alternativeName>
</protein>
<comment type="pathway">
    <text evidence="1 10">Carbohydrate degradation; glycolysis; pyruvate from D-glyceraldehyde 3-phosphate: step 4/5.</text>
</comment>
<evidence type="ECO:0000256" key="7">
    <source>
        <dbReference type="ARBA" id="ARBA00023152"/>
    </source>
</evidence>
<organism evidence="15 16">
    <name type="scientific">Daejeonella rubra</name>
    <dbReference type="NCBI Taxonomy" id="990371"/>
    <lineage>
        <taxon>Bacteria</taxon>
        <taxon>Pseudomonadati</taxon>
        <taxon>Bacteroidota</taxon>
        <taxon>Sphingobacteriia</taxon>
        <taxon>Sphingobacteriales</taxon>
        <taxon>Sphingobacteriaceae</taxon>
        <taxon>Daejeonella</taxon>
    </lineage>
</organism>
<dbReference type="GO" id="GO:0005576">
    <property type="term" value="C:extracellular region"/>
    <property type="evidence" value="ECO:0007669"/>
    <property type="project" value="UniProtKB-SubCell"/>
</dbReference>
<dbReference type="InterPro" id="IPR036849">
    <property type="entry name" value="Enolase-like_C_sf"/>
</dbReference>
<dbReference type="InterPro" id="IPR020811">
    <property type="entry name" value="Enolase_N"/>
</dbReference>
<comment type="catalytic activity">
    <reaction evidence="10">
        <text>(2R)-2-phosphoglycerate = phosphoenolpyruvate + H2O</text>
        <dbReference type="Rhea" id="RHEA:10164"/>
        <dbReference type="ChEBI" id="CHEBI:15377"/>
        <dbReference type="ChEBI" id="CHEBI:58289"/>
        <dbReference type="ChEBI" id="CHEBI:58702"/>
        <dbReference type="EC" id="4.2.1.11"/>
    </reaction>
</comment>
<keyword evidence="5 10" id="KW-0964">Secreted</keyword>
<dbReference type="STRING" id="990371.SAMN05421813_12414"/>
<evidence type="ECO:0000313" key="16">
    <source>
        <dbReference type="Proteomes" id="UP000199226"/>
    </source>
</evidence>
<dbReference type="Pfam" id="PF00113">
    <property type="entry name" value="Enolase_C"/>
    <property type="match status" value="1"/>
</dbReference>
<dbReference type="CDD" id="cd03313">
    <property type="entry name" value="enolase"/>
    <property type="match status" value="1"/>
</dbReference>
<evidence type="ECO:0000256" key="1">
    <source>
        <dbReference type="ARBA" id="ARBA00005031"/>
    </source>
</evidence>
<evidence type="ECO:0000256" key="3">
    <source>
        <dbReference type="ARBA" id="ARBA00012058"/>
    </source>
</evidence>
<dbReference type="PIRSF" id="PIRSF001400">
    <property type="entry name" value="Enolase"/>
    <property type="match status" value="1"/>
</dbReference>
<dbReference type="PANTHER" id="PTHR11902">
    <property type="entry name" value="ENOLASE"/>
    <property type="match status" value="1"/>
</dbReference>
<feature type="domain" description="Enolase N-terminal" evidence="14">
    <location>
        <begin position="12"/>
        <end position="141"/>
    </location>
</feature>
<comment type="cofactor">
    <cofactor evidence="12">
        <name>Mg(2+)</name>
        <dbReference type="ChEBI" id="CHEBI:18420"/>
    </cofactor>
    <text evidence="12">Mg(2+) is required for catalysis and for stabilizing the dimer.</text>
</comment>
<dbReference type="GO" id="GO:0000287">
    <property type="term" value="F:magnesium ion binding"/>
    <property type="evidence" value="ECO:0007669"/>
    <property type="project" value="UniProtKB-UniRule"/>
</dbReference>
<name>A0A1G9W8C9_9SPHI</name>
<dbReference type="Gene3D" id="3.30.390.10">
    <property type="entry name" value="Enolase-like, N-terminal domain"/>
    <property type="match status" value="1"/>
</dbReference>
<comment type="cofactor">
    <cofactor evidence="10">
        <name>Mg(2+)</name>
        <dbReference type="ChEBI" id="CHEBI:18420"/>
    </cofactor>
    <text evidence="10">Binds a second Mg(2+) ion via substrate during catalysis.</text>
</comment>
<dbReference type="UniPathway" id="UPA00109">
    <property type="reaction ID" value="UER00187"/>
</dbReference>
<dbReference type="Pfam" id="PF03952">
    <property type="entry name" value="Enolase_N"/>
    <property type="match status" value="1"/>
</dbReference>
<feature type="active site" description="Proton acceptor" evidence="10 11">
    <location>
        <position position="352"/>
    </location>
</feature>
<dbReference type="GO" id="GO:0004634">
    <property type="term" value="F:phosphopyruvate hydratase activity"/>
    <property type="evidence" value="ECO:0007669"/>
    <property type="project" value="UniProtKB-UniRule"/>
</dbReference>
<comment type="function">
    <text evidence="9 10">Catalyzes the reversible conversion of 2-phosphoglycerate (2-PG) into phosphoenolpyruvate (PEP). It is essential for the degradation of carbohydrates via glycolysis.</text>
</comment>
<evidence type="ECO:0000256" key="2">
    <source>
        <dbReference type="ARBA" id="ARBA00009604"/>
    </source>
</evidence>
<evidence type="ECO:0000256" key="10">
    <source>
        <dbReference type="HAMAP-Rule" id="MF_00318"/>
    </source>
</evidence>
<sequence length="438" mass="47661">MGPGIKSIMSKIKDLRAREIFDSRGNPTVEVDIILESGISGRMMVPSGASTGQFEALELRDGGTRHRGKGVMKAVENANTIIRSALIGQDIEDQAHLDNLMNKIDGTAEKSNLGANAILGASFACIHAAANEAGLPLFRHLAKKYLPAGEELSIPVPMVNIISGGLHAGKNIDLQDFLIIPVSPTSYPEALEMIYNVYWKTREVLIKKGHNAYLLADEGGFGPQLSSNEEALEVLSEVFHQCGYKPHTDVAIALDVASSHFYDAEKNNYRLNSEDRSLSSVEMIDMLEKWTKDHPVISIEDGLAENDWEGWTLLTQRLGKHIQLIGDDLFTTNPARLQKGFDLKAGNSILVKMNQIGTLTETVFTLNMAKNAGFKTIVSARSGETEDATLSDLAVGLNGGQIKIGSVAGSSRLAKYNQLLRINEQLGGKYMGSSVFEF</sequence>
<feature type="binding site" evidence="10">
    <location>
        <position position="403"/>
    </location>
    <ligand>
        <name>(2R)-2-phosphoglycerate</name>
        <dbReference type="ChEBI" id="CHEBI:58289"/>
    </ligand>
</feature>
<evidence type="ECO:0000256" key="6">
    <source>
        <dbReference type="ARBA" id="ARBA00022842"/>
    </source>
</evidence>
<dbReference type="EMBL" id="FNHH01000024">
    <property type="protein sequence ID" value="SDM80709.1"/>
    <property type="molecule type" value="Genomic_DNA"/>
</dbReference>
<evidence type="ECO:0000256" key="9">
    <source>
        <dbReference type="ARBA" id="ARBA00045763"/>
    </source>
</evidence>
<comment type="similarity">
    <text evidence="2 10">Belongs to the enolase family.</text>
</comment>
<evidence type="ECO:0000259" key="14">
    <source>
        <dbReference type="SMART" id="SM01193"/>
    </source>
</evidence>
<accession>A0A1G9W8C9</accession>